<protein>
    <submittedName>
        <fullName evidence="2">Allantoinase</fullName>
        <ecNumber evidence="2">3.5.2.5</ecNumber>
    </submittedName>
</protein>
<dbReference type="OrthoDB" id="9775759at2"/>
<dbReference type="SUPFAM" id="SSF51556">
    <property type="entry name" value="Metallo-dependent hydrolases"/>
    <property type="match status" value="1"/>
</dbReference>
<reference evidence="2 3" key="1">
    <citation type="submission" date="2017-03" db="EMBL/GenBank/DDBJ databases">
        <authorList>
            <person name="Afonso C.L."/>
            <person name="Miller P.J."/>
            <person name="Scott M.A."/>
            <person name="Spackman E."/>
            <person name="Goraichik I."/>
            <person name="Dimitrov K.M."/>
            <person name="Suarez D.L."/>
            <person name="Swayne D.E."/>
        </authorList>
    </citation>
    <scope>NUCLEOTIDE SEQUENCE [LARGE SCALE GENOMIC DNA]</scope>
    <source>
        <strain evidence="2 3">CECT 8110</strain>
    </source>
</reference>
<evidence type="ECO:0000313" key="3">
    <source>
        <dbReference type="Proteomes" id="UP000193207"/>
    </source>
</evidence>
<feature type="domain" description="Amidohydrolase-related" evidence="1">
    <location>
        <begin position="288"/>
        <end position="428"/>
    </location>
</feature>
<dbReference type="AlphaFoldDB" id="A0A1X6YZ21"/>
<evidence type="ECO:0000313" key="2">
    <source>
        <dbReference type="EMBL" id="SLN35306.1"/>
    </source>
</evidence>
<dbReference type="PANTHER" id="PTHR43668:SF2">
    <property type="entry name" value="ALLANTOINASE"/>
    <property type="match status" value="1"/>
</dbReference>
<dbReference type="EC" id="3.5.2.5" evidence="2"/>
<dbReference type="InterPro" id="IPR006680">
    <property type="entry name" value="Amidohydro-rel"/>
</dbReference>
<sequence>MTFDLVLKNGEIVFPGEGVARGSIAVKTGRIAAILAPDESVSARQVIDCTDRWILPGAIDPHTHVGFGAKEQDWTTESRTAALQGVTGLMTFWRSEDLAQSTPGWQREGEARSVIDFGFHFGVTSRSHVDAFPALAAKFGVTSLKVYLMYKGANGAAKGFTEVDDALLFSALAAAARVPGGVVGVHCENTEVIPFFRDPIKAAGRSDLGAWDDQSPGFLETENVFRVAYFGEKAGCPVNIVHMSAVESLDLVRRMRHADRPAINVETCIHYLSLTRDSDIGDLGKVNPPLRSQADVDGLWEGVRDGAIQTIGSDHVARKRATKGPDLWGATAGFPGIAQLWPILVSEGYHRRDIPIETLAATTSRNVAALYNLAGKGRIAPGYDADFAVVDPDATTVVRPSDYPSHSDYSPYEGMELRGAVTHTILRGMLLSENGQLSEAVDAAPRGQYLFRAN</sequence>
<keyword evidence="3" id="KW-1185">Reference proteome</keyword>
<evidence type="ECO:0000259" key="1">
    <source>
        <dbReference type="Pfam" id="PF01979"/>
    </source>
</evidence>
<dbReference type="Pfam" id="PF01979">
    <property type="entry name" value="Amidohydro_1"/>
    <property type="match status" value="1"/>
</dbReference>
<accession>A0A1X6YZ21</accession>
<proteinExistence type="predicted"/>
<dbReference type="GO" id="GO:0004038">
    <property type="term" value="F:allantoinase activity"/>
    <property type="evidence" value="ECO:0007669"/>
    <property type="project" value="UniProtKB-EC"/>
</dbReference>
<dbReference type="GO" id="GO:0005737">
    <property type="term" value="C:cytoplasm"/>
    <property type="evidence" value="ECO:0007669"/>
    <property type="project" value="TreeGrafter"/>
</dbReference>
<dbReference type="GO" id="GO:0006145">
    <property type="term" value="P:purine nucleobase catabolic process"/>
    <property type="evidence" value="ECO:0007669"/>
    <property type="project" value="TreeGrafter"/>
</dbReference>
<dbReference type="Gene3D" id="2.30.40.10">
    <property type="entry name" value="Urease, subunit C, domain 1"/>
    <property type="match status" value="1"/>
</dbReference>
<dbReference type="InterPro" id="IPR032466">
    <property type="entry name" value="Metal_Hydrolase"/>
</dbReference>
<dbReference type="PANTHER" id="PTHR43668">
    <property type="entry name" value="ALLANTOINASE"/>
    <property type="match status" value="1"/>
</dbReference>
<organism evidence="2 3">
    <name type="scientific">Roseovarius halotolerans</name>
    <dbReference type="NCBI Taxonomy" id="505353"/>
    <lineage>
        <taxon>Bacteria</taxon>
        <taxon>Pseudomonadati</taxon>
        <taxon>Pseudomonadota</taxon>
        <taxon>Alphaproteobacteria</taxon>
        <taxon>Rhodobacterales</taxon>
        <taxon>Roseobacteraceae</taxon>
        <taxon>Roseovarius</taxon>
    </lineage>
</organism>
<dbReference type="SUPFAM" id="SSF51338">
    <property type="entry name" value="Composite domain of metallo-dependent hydrolases"/>
    <property type="match status" value="1"/>
</dbReference>
<dbReference type="RefSeq" id="WP_085817398.1">
    <property type="nucleotide sequence ID" value="NZ_FWFU01000002.1"/>
</dbReference>
<dbReference type="Gene3D" id="3.20.20.140">
    <property type="entry name" value="Metal-dependent hydrolases"/>
    <property type="match status" value="1"/>
</dbReference>
<dbReference type="InterPro" id="IPR050138">
    <property type="entry name" value="DHOase/Allantoinase_Hydrolase"/>
</dbReference>
<name>A0A1X6YZ21_9RHOB</name>
<keyword evidence="2" id="KW-0378">Hydrolase</keyword>
<dbReference type="Proteomes" id="UP000193207">
    <property type="component" value="Unassembled WGS sequence"/>
</dbReference>
<gene>
    <name evidence="2" type="primary">allB</name>
    <name evidence="2" type="ORF">ROH8110_01789</name>
</gene>
<dbReference type="EMBL" id="FWFU01000002">
    <property type="protein sequence ID" value="SLN35306.1"/>
    <property type="molecule type" value="Genomic_DNA"/>
</dbReference>
<dbReference type="InterPro" id="IPR011059">
    <property type="entry name" value="Metal-dep_hydrolase_composite"/>
</dbReference>